<reference evidence="3" key="1">
    <citation type="journal article" date="2014" name="Int. J. Syst. Evol. Microbiol.">
        <title>Complete genome sequence of Corynebacterium casei LMG S-19264T (=DSM 44701T), isolated from a smear-ripened cheese.</title>
        <authorList>
            <consortium name="US DOE Joint Genome Institute (JGI-PGF)"/>
            <person name="Walter F."/>
            <person name="Albersmeier A."/>
            <person name="Kalinowski J."/>
            <person name="Ruckert C."/>
        </authorList>
    </citation>
    <scope>NUCLEOTIDE SEQUENCE</scope>
    <source>
        <strain evidence="3">NBRC 108769</strain>
    </source>
</reference>
<dbReference type="EMBL" id="BSOH01000014">
    <property type="protein sequence ID" value="GLR17627.1"/>
    <property type="molecule type" value="Genomic_DNA"/>
</dbReference>
<reference evidence="3" key="2">
    <citation type="submission" date="2023-01" db="EMBL/GenBank/DDBJ databases">
        <title>Draft genome sequence of Portibacter lacus strain NBRC 108769.</title>
        <authorList>
            <person name="Sun Q."/>
            <person name="Mori K."/>
        </authorList>
    </citation>
    <scope>NUCLEOTIDE SEQUENCE</scope>
    <source>
        <strain evidence="3">NBRC 108769</strain>
    </source>
</reference>
<dbReference type="SUPFAM" id="SSF56436">
    <property type="entry name" value="C-type lectin-like"/>
    <property type="match status" value="1"/>
</dbReference>
<organism evidence="3 4">
    <name type="scientific">Portibacter lacus</name>
    <dbReference type="NCBI Taxonomy" id="1099794"/>
    <lineage>
        <taxon>Bacteria</taxon>
        <taxon>Pseudomonadati</taxon>
        <taxon>Bacteroidota</taxon>
        <taxon>Saprospiria</taxon>
        <taxon>Saprospirales</taxon>
        <taxon>Haliscomenobacteraceae</taxon>
        <taxon>Portibacter</taxon>
    </lineage>
</organism>
<protein>
    <recommendedName>
        <fullName evidence="2">Sulfatase-modifying factor enzyme-like domain-containing protein</fullName>
    </recommendedName>
</protein>
<name>A0AA37SPE8_9BACT</name>
<sequence length="481" mass="52320">MKKIITLCLLFTAFLSFGNGIEVSNVSFNANTNQISFTLTWQNGWNFENLNPDLFDAAYVFIKYAPNGGDTWNHAEILDSVPVLDYIQYITEDDLGFMVYGGLTPGTVGTFGPQEFTLELAPMTGGYQDFKVFTTEMVFIEQGDFYAGDGTSSGRFHKGNNTSTPWLITSEDAIMRGSGANEFNQEGSTSTLDLSADFPKGWSNLWCMKYKITAQQYVDFLNCLTRTQQNARTQANLSGTVASNKYVMTNTATVLNRNPIACDVNIGTGPIEFYLDLDDTNPPNSPNDGANIVLNHISVTDIIAYLDWSGLRPMTELEYEKISRGASVLPVADEYAWGTDTRVGAGSITNSGTNQESTSNVGISGSLFKLDPLRAGYAATSSSNRTDACATFWGIMDIHNLGEFMYGVESVNFSQSSYGDGKLDGFGNAAVTGWTIGAQLLTTIDPSSPDLTPISQGKTVITPATRSAYMGARGVRKIYLD</sequence>
<evidence type="ECO:0000259" key="2">
    <source>
        <dbReference type="Pfam" id="PF03781"/>
    </source>
</evidence>
<dbReference type="AlphaFoldDB" id="A0AA37SPE8"/>
<feature type="signal peptide" evidence="1">
    <location>
        <begin position="1"/>
        <end position="18"/>
    </location>
</feature>
<proteinExistence type="predicted"/>
<evidence type="ECO:0000313" key="3">
    <source>
        <dbReference type="EMBL" id="GLR17627.1"/>
    </source>
</evidence>
<dbReference type="Gene3D" id="3.90.1580.10">
    <property type="entry name" value="paralog of FGE (formylglycine-generating enzyme)"/>
    <property type="match status" value="1"/>
</dbReference>
<evidence type="ECO:0000313" key="4">
    <source>
        <dbReference type="Proteomes" id="UP001156666"/>
    </source>
</evidence>
<keyword evidence="4" id="KW-1185">Reference proteome</keyword>
<dbReference type="InterPro" id="IPR005532">
    <property type="entry name" value="SUMF_dom"/>
</dbReference>
<dbReference type="Pfam" id="PF03781">
    <property type="entry name" value="FGE-sulfatase"/>
    <property type="match status" value="1"/>
</dbReference>
<accession>A0AA37SPE8</accession>
<comment type="caution">
    <text evidence="3">The sequence shown here is derived from an EMBL/GenBank/DDBJ whole genome shotgun (WGS) entry which is preliminary data.</text>
</comment>
<dbReference type="Proteomes" id="UP001156666">
    <property type="component" value="Unassembled WGS sequence"/>
</dbReference>
<keyword evidence="1" id="KW-0732">Signal</keyword>
<feature type="domain" description="Sulfatase-modifying factor enzyme-like" evidence="2">
    <location>
        <begin position="203"/>
        <end position="354"/>
    </location>
</feature>
<evidence type="ECO:0000256" key="1">
    <source>
        <dbReference type="SAM" id="SignalP"/>
    </source>
</evidence>
<dbReference type="RefSeq" id="WP_235291296.1">
    <property type="nucleotide sequence ID" value="NZ_BSOH01000014.1"/>
</dbReference>
<dbReference type="InterPro" id="IPR016187">
    <property type="entry name" value="CTDL_fold"/>
</dbReference>
<dbReference type="InterPro" id="IPR042095">
    <property type="entry name" value="SUMF_sf"/>
</dbReference>
<gene>
    <name evidence="3" type="ORF">GCM10007940_22420</name>
</gene>
<feature type="chain" id="PRO_5041310779" description="Sulfatase-modifying factor enzyme-like domain-containing protein" evidence="1">
    <location>
        <begin position="19"/>
        <end position="481"/>
    </location>
</feature>